<accession>A0A1H5BK98</accession>
<dbReference type="InterPro" id="IPR036388">
    <property type="entry name" value="WH-like_DNA-bd_sf"/>
</dbReference>
<dbReference type="RefSeq" id="WP_072941556.1">
    <property type="nucleotide sequence ID" value="NZ_FNSV01000005.1"/>
</dbReference>
<name>A0A1H5BK98_9NOCA</name>
<dbReference type="OrthoDB" id="4554690at2"/>
<evidence type="ECO:0000259" key="2">
    <source>
        <dbReference type="PROSITE" id="PS50921"/>
    </source>
</evidence>
<evidence type="ECO:0000256" key="1">
    <source>
        <dbReference type="SAM" id="MobiDB-lite"/>
    </source>
</evidence>
<gene>
    <name evidence="3" type="ORF">SAMN04490239_8738</name>
</gene>
<dbReference type="InterPro" id="IPR005561">
    <property type="entry name" value="ANTAR"/>
</dbReference>
<dbReference type="Gene3D" id="1.10.10.10">
    <property type="entry name" value="Winged helix-like DNA-binding domain superfamily/Winged helix DNA-binding domain"/>
    <property type="match status" value="1"/>
</dbReference>
<feature type="domain" description="ANTAR" evidence="2">
    <location>
        <begin position="11"/>
        <end position="72"/>
    </location>
</feature>
<dbReference type="EMBL" id="FNSV01000005">
    <property type="protein sequence ID" value="SED55053.1"/>
    <property type="molecule type" value="Genomic_DNA"/>
</dbReference>
<reference evidence="4" key="1">
    <citation type="submission" date="2016-10" db="EMBL/GenBank/DDBJ databases">
        <authorList>
            <person name="Varghese N."/>
            <person name="Submissions S."/>
        </authorList>
    </citation>
    <scope>NUCLEOTIDE SEQUENCE [LARGE SCALE GENOMIC DNA]</scope>
    <source>
        <strain evidence="4">DSM 44498</strain>
    </source>
</reference>
<proteinExistence type="predicted"/>
<dbReference type="SMART" id="SM01012">
    <property type="entry name" value="ANTAR"/>
    <property type="match status" value="1"/>
</dbReference>
<protein>
    <submittedName>
        <fullName evidence="3">ANTAR domain-containing protein</fullName>
    </submittedName>
</protein>
<evidence type="ECO:0000313" key="4">
    <source>
        <dbReference type="Proteomes" id="UP000183561"/>
    </source>
</evidence>
<organism evidence="3 4">
    <name type="scientific">Rhodococcus koreensis</name>
    <dbReference type="NCBI Taxonomy" id="99653"/>
    <lineage>
        <taxon>Bacteria</taxon>
        <taxon>Bacillati</taxon>
        <taxon>Actinomycetota</taxon>
        <taxon>Actinomycetes</taxon>
        <taxon>Mycobacteriales</taxon>
        <taxon>Nocardiaceae</taxon>
        <taxon>Rhodococcus</taxon>
    </lineage>
</organism>
<evidence type="ECO:0000313" key="3">
    <source>
        <dbReference type="EMBL" id="SED55053.1"/>
    </source>
</evidence>
<dbReference type="AlphaFoldDB" id="A0A1H5BK98"/>
<dbReference type="Pfam" id="PF03861">
    <property type="entry name" value="ANTAR"/>
    <property type="match status" value="1"/>
</dbReference>
<sequence length="109" mass="11912">MIEDSTEPSLTPVPSPTRLVPRRRPDGRELLGTAKGILIAGRGCSDAQAFDELLDVARRHHLTVLGAARSLVELAAGPSSRPRRADTARFDEWEQLVAQLPPRRHAQAS</sequence>
<dbReference type="PROSITE" id="PS50921">
    <property type="entry name" value="ANTAR"/>
    <property type="match status" value="1"/>
</dbReference>
<dbReference type="GO" id="GO:0003723">
    <property type="term" value="F:RNA binding"/>
    <property type="evidence" value="ECO:0007669"/>
    <property type="project" value="InterPro"/>
</dbReference>
<keyword evidence="4" id="KW-1185">Reference proteome</keyword>
<dbReference type="Proteomes" id="UP000183561">
    <property type="component" value="Unassembled WGS sequence"/>
</dbReference>
<feature type="region of interest" description="Disordered" evidence="1">
    <location>
        <begin position="1"/>
        <end position="27"/>
    </location>
</feature>